<feature type="region of interest" description="Disordered" evidence="1">
    <location>
        <begin position="1"/>
        <end position="21"/>
    </location>
</feature>
<name>X1TYQ3_9ZZZZ</name>
<organism evidence="2">
    <name type="scientific">marine sediment metagenome</name>
    <dbReference type="NCBI Taxonomy" id="412755"/>
    <lineage>
        <taxon>unclassified sequences</taxon>
        <taxon>metagenomes</taxon>
        <taxon>ecological metagenomes</taxon>
    </lineage>
</organism>
<accession>X1TYQ3</accession>
<sequence length="143" mass="16504">MKKQPMQVGKDKQVSQPKRGKRGEVMGTVLMLKNPGKKLSKMFWREYRCTNCFGVVEPLKDSWPLAYHCSNCNKTACNPRVCYRLKEAYKDIVIIGNLLEDLHLWDNTLYYGKLAVYVKAMHSFYQGGSGIVGRTNNYCLERN</sequence>
<evidence type="ECO:0000256" key="1">
    <source>
        <dbReference type="SAM" id="MobiDB-lite"/>
    </source>
</evidence>
<evidence type="ECO:0000313" key="2">
    <source>
        <dbReference type="EMBL" id="GAJ10404.1"/>
    </source>
</evidence>
<dbReference type="AlphaFoldDB" id="X1TYQ3"/>
<protein>
    <submittedName>
        <fullName evidence="2">Uncharacterized protein</fullName>
    </submittedName>
</protein>
<comment type="caution">
    <text evidence="2">The sequence shown here is derived from an EMBL/GenBank/DDBJ whole genome shotgun (WGS) entry which is preliminary data.</text>
</comment>
<gene>
    <name evidence="2" type="ORF">S12H4_43756</name>
</gene>
<dbReference type="EMBL" id="BARW01026891">
    <property type="protein sequence ID" value="GAJ10404.1"/>
    <property type="molecule type" value="Genomic_DNA"/>
</dbReference>
<proteinExistence type="predicted"/>
<reference evidence="2" key="1">
    <citation type="journal article" date="2014" name="Front. Microbiol.">
        <title>High frequency of phylogenetically diverse reductive dehalogenase-homologous genes in deep subseafloor sedimentary metagenomes.</title>
        <authorList>
            <person name="Kawai M."/>
            <person name="Futagami T."/>
            <person name="Toyoda A."/>
            <person name="Takaki Y."/>
            <person name="Nishi S."/>
            <person name="Hori S."/>
            <person name="Arai W."/>
            <person name="Tsubouchi T."/>
            <person name="Morono Y."/>
            <person name="Uchiyama I."/>
            <person name="Ito T."/>
            <person name="Fujiyama A."/>
            <person name="Inagaki F."/>
            <person name="Takami H."/>
        </authorList>
    </citation>
    <scope>NUCLEOTIDE SEQUENCE</scope>
    <source>
        <strain evidence="2">Expedition CK06-06</strain>
    </source>
</reference>